<dbReference type="CDD" id="cd09272">
    <property type="entry name" value="RNase_HI_RT_Ty1"/>
    <property type="match status" value="1"/>
</dbReference>
<dbReference type="PANTHER" id="PTHR11439">
    <property type="entry name" value="GAG-POL-RELATED RETROTRANSPOSON"/>
    <property type="match status" value="1"/>
</dbReference>
<dbReference type="EMBL" id="FR824303">
    <property type="protein sequence ID" value="CCA24775.1"/>
    <property type="molecule type" value="Genomic_DNA"/>
</dbReference>
<proteinExistence type="predicted"/>
<dbReference type="PANTHER" id="PTHR11439:SF440">
    <property type="entry name" value="INTEGRASE CATALYTIC DOMAIN-CONTAINING PROTEIN"/>
    <property type="match status" value="1"/>
</dbReference>
<reference evidence="1" key="2">
    <citation type="submission" date="2011-02" db="EMBL/GenBank/DDBJ databases">
        <authorList>
            <person name="MacLean D."/>
        </authorList>
    </citation>
    <scope>NUCLEOTIDE SEQUENCE</scope>
</reference>
<sequence length="213" mass="24425">MSNGTRPDVSFAVGQLSRHPEHLSEEHWKAAIRLLRYLKTTASKGIIFEGRNGPLEIGAFYDADWASNKDNWKSVSGILIMVNGAPVVFKSKVQQKVLWLKAFLQEIEACFLNNIVMYEENQSAIAIAENDGYQSRAKHIYIWTQTKIYTFHFCLKTRSIQHIYPTLDPSPFLALAYQLMLMVQLVPVLKESERTREPDAFFIVFPVRTKDAL</sequence>
<organism evidence="1">
    <name type="scientific">Albugo laibachii Nc14</name>
    <dbReference type="NCBI Taxonomy" id="890382"/>
    <lineage>
        <taxon>Eukaryota</taxon>
        <taxon>Sar</taxon>
        <taxon>Stramenopiles</taxon>
        <taxon>Oomycota</taxon>
        <taxon>Peronosporomycetes</taxon>
        <taxon>Albuginales</taxon>
        <taxon>Albuginaceae</taxon>
        <taxon>Albugo</taxon>
    </lineage>
</organism>
<evidence type="ECO:0000313" key="1">
    <source>
        <dbReference type="EMBL" id="CCA24775.1"/>
    </source>
</evidence>
<accession>F0WTT1</accession>
<protein>
    <submittedName>
        <fullName evidence="1">Putative polyprotein</fullName>
    </submittedName>
</protein>
<gene>
    <name evidence="1" type="primary">AlNc14C258G9757</name>
    <name evidence="1" type="ORF">ALNC14_109190</name>
</gene>
<dbReference type="HOGENOM" id="CLU_1296413_0_0_1"/>
<name>F0WTT1_9STRA</name>
<dbReference type="AlphaFoldDB" id="F0WTT1"/>
<reference evidence="1" key="1">
    <citation type="journal article" date="2011" name="PLoS Biol.">
        <title>Gene gain and loss during evolution of obligate parasitism in the white rust pathogen of Arabidopsis thaliana.</title>
        <authorList>
            <person name="Kemen E."/>
            <person name="Gardiner A."/>
            <person name="Schultz-Larsen T."/>
            <person name="Kemen A.C."/>
            <person name="Balmuth A.L."/>
            <person name="Robert-Seilaniantz A."/>
            <person name="Bailey K."/>
            <person name="Holub E."/>
            <person name="Studholme D.J."/>
            <person name="Maclean D."/>
            <person name="Jones J.D."/>
        </authorList>
    </citation>
    <scope>NUCLEOTIDE SEQUENCE</scope>
</reference>